<dbReference type="InParanoid" id="A0A1Y1WE12"/>
<dbReference type="Gene3D" id="2.70.50.70">
    <property type="match status" value="1"/>
</dbReference>
<keyword evidence="1" id="KW-0732">Signal</keyword>
<comment type="caution">
    <text evidence="2">The sequence shown here is derived from an EMBL/GenBank/DDBJ whole genome shotgun (WGS) entry which is preliminary data.</text>
</comment>
<reference evidence="2 4" key="1">
    <citation type="submission" date="2016-07" db="EMBL/GenBank/DDBJ databases">
        <title>Pervasive Adenine N6-methylation of Active Genes in Fungi.</title>
        <authorList>
            <consortium name="DOE Joint Genome Institute"/>
            <person name="Mondo S.J."/>
            <person name="Dannebaum R.O."/>
            <person name="Kuo R.C."/>
            <person name="Labutti K."/>
            <person name="Haridas S."/>
            <person name="Kuo A."/>
            <person name="Salamov A."/>
            <person name="Ahrendt S.R."/>
            <person name="Lipzen A."/>
            <person name="Sullivan W."/>
            <person name="Andreopoulos W.B."/>
            <person name="Clum A."/>
            <person name="Lindquist E."/>
            <person name="Daum C."/>
            <person name="Ramamoorthy G.K."/>
            <person name="Gryganskyi A."/>
            <person name="Culley D."/>
            <person name="Magnuson J.K."/>
            <person name="James T.Y."/>
            <person name="O'Malley M.A."/>
            <person name="Stajich J.E."/>
            <person name="Spatafora J.W."/>
            <person name="Visel A."/>
            <person name="Grigoriev I.V."/>
        </authorList>
    </citation>
    <scope>NUCLEOTIDE SEQUENCE [LARGE SCALE GENOMIC DNA]</scope>
    <source>
        <strain evidence="2 4">CBS 931.73</strain>
    </source>
</reference>
<evidence type="ECO:0000313" key="3">
    <source>
        <dbReference type="EMBL" id="ORX94767.1"/>
    </source>
</evidence>
<dbReference type="PANTHER" id="PTHR35559:SF1">
    <property type="entry name" value="CHITIN-BINDING TYPE-4 DOMAIN-CONTAINING PROTEIN"/>
    <property type="match status" value="1"/>
</dbReference>
<sequence>MIGVRVLTIALAALLAFVTLSEAHSWVDCLDWRFKDSKKKSFDDNAGECRGYARRFPVKYGKNGQVTPKKPFGTLDSDWPNRHYKQSELHPDNWPACSTGKRYKNGEHEEVGSDETRASPVSKAYGQNKWGRMTIKKVGQQLCVRWPAKTHQHEPNNIVYINMPPKPTSKDPTQKEMNKWTIAKLNYGNCFSGGSDKARCGGCFKIPKDRKPGEYLIQWRWKLNGSDGKPEWYTSCADVKINK</sequence>
<feature type="signal peptide" evidence="1">
    <location>
        <begin position="1"/>
        <end position="23"/>
    </location>
</feature>
<evidence type="ECO:0000313" key="4">
    <source>
        <dbReference type="Proteomes" id="UP000193498"/>
    </source>
</evidence>
<evidence type="ECO:0008006" key="5">
    <source>
        <dbReference type="Google" id="ProtNLM"/>
    </source>
</evidence>
<evidence type="ECO:0000256" key="1">
    <source>
        <dbReference type="SAM" id="SignalP"/>
    </source>
</evidence>
<accession>A0A1Y1WE12</accession>
<dbReference type="Proteomes" id="UP000193498">
    <property type="component" value="Unassembled WGS sequence"/>
</dbReference>
<gene>
    <name evidence="2" type="ORF">K493DRAFT_309270</name>
    <name evidence="3" type="ORF">K493DRAFT_373225</name>
</gene>
<dbReference type="EMBL" id="MCFE01001066">
    <property type="protein sequence ID" value="ORX71760.1"/>
    <property type="molecule type" value="Genomic_DNA"/>
</dbReference>
<keyword evidence="4" id="KW-1185">Reference proteome</keyword>
<dbReference type="PANTHER" id="PTHR35559">
    <property type="entry name" value="CHITIN-BINDING TYPE-4 DOMAIN-CONTAINING PROTEIN"/>
    <property type="match status" value="1"/>
</dbReference>
<protein>
    <recommendedName>
        <fullName evidence="5">Chitin-binding type-4 domain-containing protein</fullName>
    </recommendedName>
</protein>
<name>A0A1Y1WE12_9FUNG</name>
<dbReference type="OrthoDB" id="20029at2759"/>
<feature type="chain" id="PRO_5011907610" description="Chitin-binding type-4 domain-containing protein" evidence="1">
    <location>
        <begin position="24"/>
        <end position="243"/>
    </location>
</feature>
<proteinExistence type="predicted"/>
<evidence type="ECO:0000313" key="2">
    <source>
        <dbReference type="EMBL" id="ORX71760.1"/>
    </source>
</evidence>
<dbReference type="EMBL" id="MCFE01000196">
    <property type="protein sequence ID" value="ORX94767.1"/>
    <property type="molecule type" value="Genomic_DNA"/>
</dbReference>
<dbReference type="AlphaFoldDB" id="A0A1Y1WE12"/>
<organism evidence="2 4">
    <name type="scientific">Basidiobolus meristosporus CBS 931.73</name>
    <dbReference type="NCBI Taxonomy" id="1314790"/>
    <lineage>
        <taxon>Eukaryota</taxon>
        <taxon>Fungi</taxon>
        <taxon>Fungi incertae sedis</taxon>
        <taxon>Zoopagomycota</taxon>
        <taxon>Entomophthoromycotina</taxon>
        <taxon>Basidiobolomycetes</taxon>
        <taxon>Basidiobolales</taxon>
        <taxon>Basidiobolaceae</taxon>
        <taxon>Basidiobolus</taxon>
    </lineage>
</organism>